<dbReference type="OrthoDB" id="89086at2759"/>
<organism evidence="5 6">
    <name type="scientific">Pseudocercospora fuligena</name>
    <dbReference type="NCBI Taxonomy" id="685502"/>
    <lineage>
        <taxon>Eukaryota</taxon>
        <taxon>Fungi</taxon>
        <taxon>Dikarya</taxon>
        <taxon>Ascomycota</taxon>
        <taxon>Pezizomycotina</taxon>
        <taxon>Dothideomycetes</taxon>
        <taxon>Dothideomycetidae</taxon>
        <taxon>Mycosphaerellales</taxon>
        <taxon>Mycosphaerellaceae</taxon>
        <taxon>Pseudocercospora</taxon>
    </lineage>
</organism>
<name>A0A8H6RCB0_9PEZI</name>
<dbReference type="Pfam" id="PF05630">
    <property type="entry name" value="NPP1"/>
    <property type="match status" value="1"/>
</dbReference>
<dbReference type="Proteomes" id="UP000660729">
    <property type="component" value="Unassembled WGS sequence"/>
</dbReference>
<reference evidence="5" key="1">
    <citation type="submission" date="2020-04" db="EMBL/GenBank/DDBJ databases">
        <title>Draft genome resource of the tomato pathogen Pseudocercospora fuligena.</title>
        <authorList>
            <person name="Zaccaron A."/>
        </authorList>
    </citation>
    <scope>NUCLEOTIDE SEQUENCE</scope>
    <source>
        <strain evidence="5">PF001</strain>
    </source>
</reference>
<protein>
    <submittedName>
        <fullName evidence="5">NLP effector protein 10</fullName>
    </submittedName>
</protein>
<evidence type="ECO:0000256" key="4">
    <source>
        <dbReference type="SAM" id="SignalP"/>
    </source>
</evidence>
<evidence type="ECO:0000256" key="1">
    <source>
        <dbReference type="ARBA" id="ARBA00009520"/>
    </source>
</evidence>
<keyword evidence="2" id="KW-0843">Virulence</keyword>
<evidence type="ECO:0000256" key="3">
    <source>
        <dbReference type="SAM" id="MobiDB-lite"/>
    </source>
</evidence>
<comment type="similarity">
    <text evidence="1">Belongs to the Necrosis inducing protein (NPP1) family.</text>
</comment>
<feature type="compositionally biased region" description="Polar residues" evidence="3">
    <location>
        <begin position="82"/>
        <end position="95"/>
    </location>
</feature>
<feature type="chain" id="PRO_5034162372" evidence="4">
    <location>
        <begin position="20"/>
        <end position="256"/>
    </location>
</feature>
<keyword evidence="6" id="KW-1185">Reference proteome</keyword>
<accession>A0A8H6RCB0</accession>
<evidence type="ECO:0000313" key="6">
    <source>
        <dbReference type="Proteomes" id="UP000660729"/>
    </source>
</evidence>
<feature type="region of interest" description="Disordered" evidence="3">
    <location>
        <begin position="82"/>
        <end position="104"/>
    </location>
</feature>
<evidence type="ECO:0000313" key="5">
    <source>
        <dbReference type="EMBL" id="KAF7188964.1"/>
    </source>
</evidence>
<proteinExistence type="inferred from homology"/>
<feature type="signal peptide" evidence="4">
    <location>
        <begin position="1"/>
        <end position="19"/>
    </location>
</feature>
<gene>
    <name evidence="5" type="ORF">HII31_09887</name>
</gene>
<dbReference type="PANTHER" id="PTHR33657:SF8">
    <property type="entry name" value="DOMAIN PROTEIN, PUTATIVE (AFU_ORTHOLOGUE AFUA_5G00600)-RELATED"/>
    <property type="match status" value="1"/>
</dbReference>
<comment type="caution">
    <text evidence="5">The sequence shown here is derived from an EMBL/GenBank/DDBJ whole genome shotgun (WGS) entry which is preliminary data.</text>
</comment>
<dbReference type="InterPro" id="IPR008701">
    <property type="entry name" value="NPP1"/>
</dbReference>
<dbReference type="PIRSF" id="PIRSF029958">
    <property type="entry name" value="Necrosis-inducing_protein"/>
    <property type="match status" value="1"/>
</dbReference>
<sequence length="256" mass="28292">MQYIQILPLLATLASQGTAGPTTLEERQNFNCNSFTPKVVNHDSMRYLPESVRSGNPGTVITNYEPYIHIAHGCRPYPAVDQSGNVNGGLQNSGSPSGGCNDGTNQQTYVRAKMFDGRFAMMFAWYFPKDQISAGGANAGHRHDWESVVCWTDDPTGTTTPKFHGCAASGHGDYPRKTQDPRFRDGTHPQVEYYTNLPTNHELQFKSGPGRNVAMIDWEKLSPQAQCALNKHSFGKANCPFNDGNFDSNLRKAWIA</sequence>
<dbReference type="PANTHER" id="PTHR33657">
    <property type="entry name" value="DOMAIN PROTEIN, PUTATIVE (AFU_ORTHOLOGUE AFUA_5G00600)-RELATED"/>
    <property type="match status" value="1"/>
</dbReference>
<keyword evidence="4" id="KW-0732">Signal</keyword>
<dbReference type="EMBL" id="JABCIY010000204">
    <property type="protein sequence ID" value="KAF7188964.1"/>
    <property type="molecule type" value="Genomic_DNA"/>
</dbReference>
<dbReference type="AlphaFoldDB" id="A0A8H6RCB0"/>
<evidence type="ECO:0000256" key="2">
    <source>
        <dbReference type="ARBA" id="ARBA00023026"/>
    </source>
</evidence>